<accession>A0A1C3VZZ1</accession>
<dbReference type="AlphaFoldDB" id="A0A1C3VZZ1"/>
<dbReference type="Proteomes" id="UP000199205">
    <property type="component" value="Unassembled WGS sequence"/>
</dbReference>
<dbReference type="EMBL" id="FMAF01000007">
    <property type="protein sequence ID" value="SCB33268.1"/>
    <property type="molecule type" value="Genomic_DNA"/>
</dbReference>
<evidence type="ECO:0000313" key="1">
    <source>
        <dbReference type="EMBL" id="SCB33268.1"/>
    </source>
</evidence>
<proteinExistence type="predicted"/>
<reference evidence="2" key="1">
    <citation type="submission" date="2016-08" db="EMBL/GenBank/DDBJ databases">
        <authorList>
            <person name="Varghese N."/>
            <person name="Submissions Spin"/>
        </authorList>
    </citation>
    <scope>NUCLEOTIDE SEQUENCE [LARGE SCALE GENOMIC DNA]</scope>
    <source>
        <strain evidence="2">P1-7</strain>
    </source>
</reference>
<sequence length="76" mass="8613">MQSAIAWRSINGGNRPSFDLGSNELDGDQPLRLGASFENMTSSEKFEPKSLERRVACLTGDPIFKVLSYHRVRDRR</sequence>
<evidence type="ECO:0000313" key="2">
    <source>
        <dbReference type="Proteomes" id="UP000199205"/>
    </source>
</evidence>
<organism evidence="1 2">
    <name type="scientific">Rhizobium lusitanum</name>
    <dbReference type="NCBI Taxonomy" id="293958"/>
    <lineage>
        <taxon>Bacteria</taxon>
        <taxon>Pseudomonadati</taxon>
        <taxon>Pseudomonadota</taxon>
        <taxon>Alphaproteobacteria</taxon>
        <taxon>Hyphomicrobiales</taxon>
        <taxon>Rhizobiaceae</taxon>
        <taxon>Rhizobium/Agrobacterium group</taxon>
        <taxon>Rhizobium</taxon>
    </lineage>
</organism>
<name>A0A1C3VZZ1_9HYPH</name>
<gene>
    <name evidence="1" type="ORF">GA0061101_107208</name>
</gene>
<protein>
    <submittedName>
        <fullName evidence="1">Uncharacterized protein</fullName>
    </submittedName>
</protein>